<proteinExistence type="inferred from homology"/>
<evidence type="ECO:0000256" key="5">
    <source>
        <dbReference type="ARBA" id="ARBA00049117"/>
    </source>
</evidence>
<evidence type="ECO:0000256" key="2">
    <source>
        <dbReference type="ARBA" id="ARBA00022801"/>
    </source>
</evidence>
<dbReference type="AlphaFoldDB" id="A0A8J7A6Q2"/>
<dbReference type="SMART" id="SM00833">
    <property type="entry name" value="CobW_C"/>
    <property type="match status" value="1"/>
</dbReference>
<keyword evidence="8" id="KW-1185">Reference proteome</keyword>
<evidence type="ECO:0000313" key="8">
    <source>
        <dbReference type="Proteomes" id="UP000636505"/>
    </source>
</evidence>
<keyword evidence="3" id="KW-0143">Chaperone</keyword>
<dbReference type="GO" id="GO:0005737">
    <property type="term" value="C:cytoplasm"/>
    <property type="evidence" value="ECO:0007669"/>
    <property type="project" value="TreeGrafter"/>
</dbReference>
<dbReference type="InterPro" id="IPR051316">
    <property type="entry name" value="Zinc-reg_GTPase_activator"/>
</dbReference>
<dbReference type="RefSeq" id="WP_193905664.1">
    <property type="nucleotide sequence ID" value="NZ_JADEXG010000011.1"/>
</dbReference>
<evidence type="ECO:0000259" key="6">
    <source>
        <dbReference type="SMART" id="SM00833"/>
    </source>
</evidence>
<organism evidence="7 8">
    <name type="scientific">Vasconcelosia minhoensis LEGE 07310</name>
    <dbReference type="NCBI Taxonomy" id="915328"/>
    <lineage>
        <taxon>Bacteria</taxon>
        <taxon>Bacillati</taxon>
        <taxon>Cyanobacteriota</taxon>
        <taxon>Cyanophyceae</taxon>
        <taxon>Nodosilineales</taxon>
        <taxon>Cymatolegaceae</taxon>
        <taxon>Vasconcelosia</taxon>
        <taxon>Vasconcelosia minhoensis</taxon>
    </lineage>
</organism>
<gene>
    <name evidence="7" type="ORF">IQ241_06790</name>
</gene>
<sequence length="322" mass="36247">MTTSVSQAVPVTVLTGYLGAGKTTLLNRILTHEHGKKVAVIVNEFGEVGIDHQLVIDTDEEIFEMNNGCICCTVRGDLIRIIGNLMQRRDRFDHLVIETTGLADPAPVIQTFFVDEDIQSQLALDAVVTVVDAKHIQQHWDSDEAQEQIAFADVILLNKMDLVSPDELDQLERRIRSMNAMVKIYRTENAALDIETVLGVQAFDLDRALEVDPDFLSEDAHEHDETVYSLAITEDQPLDQGKLSAWVNQLLATKGPDIFRMKGILNLAGDDRRYVFQGVHMIFDGRRDRAWKATEPRRSEMVFIGRNLDEAELRAGFRTCLA</sequence>
<evidence type="ECO:0000256" key="4">
    <source>
        <dbReference type="ARBA" id="ARBA00034320"/>
    </source>
</evidence>
<dbReference type="PANTHER" id="PTHR13748">
    <property type="entry name" value="COBW-RELATED"/>
    <property type="match status" value="1"/>
</dbReference>
<dbReference type="PANTHER" id="PTHR13748:SF62">
    <property type="entry name" value="COBW DOMAIN-CONTAINING PROTEIN"/>
    <property type="match status" value="1"/>
</dbReference>
<dbReference type="InterPro" id="IPR027417">
    <property type="entry name" value="P-loop_NTPase"/>
</dbReference>
<keyword evidence="1" id="KW-0547">Nucleotide-binding</keyword>
<evidence type="ECO:0000256" key="1">
    <source>
        <dbReference type="ARBA" id="ARBA00022741"/>
    </source>
</evidence>
<protein>
    <submittedName>
        <fullName evidence="7">GTP-binding protein</fullName>
    </submittedName>
</protein>
<dbReference type="Pfam" id="PF02492">
    <property type="entry name" value="cobW"/>
    <property type="match status" value="1"/>
</dbReference>
<dbReference type="CDD" id="cd03112">
    <property type="entry name" value="CobW-like"/>
    <property type="match status" value="1"/>
</dbReference>
<name>A0A8J7A6Q2_9CYAN</name>
<comment type="similarity">
    <text evidence="4">Belongs to the SIMIBI class G3E GTPase family. ZNG1 subfamily.</text>
</comment>
<dbReference type="GO" id="GO:0016787">
    <property type="term" value="F:hydrolase activity"/>
    <property type="evidence" value="ECO:0007669"/>
    <property type="project" value="UniProtKB-KW"/>
</dbReference>
<comment type="caution">
    <text evidence="7">The sequence shown here is derived from an EMBL/GenBank/DDBJ whole genome shotgun (WGS) entry which is preliminary data.</text>
</comment>
<dbReference type="GO" id="GO:0000166">
    <property type="term" value="F:nucleotide binding"/>
    <property type="evidence" value="ECO:0007669"/>
    <property type="project" value="UniProtKB-KW"/>
</dbReference>
<reference evidence="7" key="1">
    <citation type="submission" date="2020-10" db="EMBL/GenBank/DDBJ databases">
        <authorList>
            <person name="Castelo-Branco R."/>
            <person name="Eusebio N."/>
            <person name="Adriana R."/>
            <person name="Vieira A."/>
            <person name="Brugerolle De Fraissinette N."/>
            <person name="Rezende De Castro R."/>
            <person name="Schneider M.P."/>
            <person name="Vasconcelos V."/>
            <person name="Leao P.N."/>
        </authorList>
    </citation>
    <scope>NUCLEOTIDE SEQUENCE</scope>
    <source>
        <strain evidence="7">LEGE 07310</strain>
    </source>
</reference>
<dbReference type="InterPro" id="IPR036627">
    <property type="entry name" value="CobW-likC_sf"/>
</dbReference>
<dbReference type="SUPFAM" id="SSF52540">
    <property type="entry name" value="P-loop containing nucleoside triphosphate hydrolases"/>
    <property type="match status" value="1"/>
</dbReference>
<dbReference type="EMBL" id="JADEXG010000011">
    <property type="protein sequence ID" value="MBE9077005.1"/>
    <property type="molecule type" value="Genomic_DNA"/>
</dbReference>
<accession>A0A8J7A6Q2</accession>
<feature type="domain" description="CobW C-terminal" evidence="6">
    <location>
        <begin position="227"/>
        <end position="321"/>
    </location>
</feature>
<keyword evidence="2" id="KW-0378">Hydrolase</keyword>
<dbReference type="Gene3D" id="3.30.1220.10">
    <property type="entry name" value="CobW-like, C-terminal domain"/>
    <property type="match status" value="1"/>
</dbReference>
<dbReference type="SUPFAM" id="SSF90002">
    <property type="entry name" value="Hypothetical protein YjiA, C-terminal domain"/>
    <property type="match status" value="1"/>
</dbReference>
<dbReference type="Proteomes" id="UP000636505">
    <property type="component" value="Unassembled WGS sequence"/>
</dbReference>
<comment type="catalytic activity">
    <reaction evidence="5">
        <text>GTP + H2O = GDP + phosphate + H(+)</text>
        <dbReference type="Rhea" id="RHEA:19669"/>
        <dbReference type="ChEBI" id="CHEBI:15377"/>
        <dbReference type="ChEBI" id="CHEBI:15378"/>
        <dbReference type="ChEBI" id="CHEBI:37565"/>
        <dbReference type="ChEBI" id="CHEBI:43474"/>
        <dbReference type="ChEBI" id="CHEBI:58189"/>
    </reaction>
    <physiologicalReaction direction="left-to-right" evidence="5">
        <dbReference type="Rhea" id="RHEA:19670"/>
    </physiologicalReaction>
</comment>
<dbReference type="InterPro" id="IPR011629">
    <property type="entry name" value="CobW-like_C"/>
</dbReference>
<dbReference type="Gene3D" id="3.40.50.300">
    <property type="entry name" value="P-loop containing nucleotide triphosphate hydrolases"/>
    <property type="match status" value="1"/>
</dbReference>
<dbReference type="Pfam" id="PF07683">
    <property type="entry name" value="CobW_C"/>
    <property type="match status" value="1"/>
</dbReference>
<evidence type="ECO:0000256" key="3">
    <source>
        <dbReference type="ARBA" id="ARBA00023186"/>
    </source>
</evidence>
<dbReference type="InterPro" id="IPR003495">
    <property type="entry name" value="CobW/HypB/UreG_nucleotide-bd"/>
</dbReference>
<evidence type="ECO:0000313" key="7">
    <source>
        <dbReference type="EMBL" id="MBE9077005.1"/>
    </source>
</evidence>